<name>A0ABY1UG31_PSESX</name>
<dbReference type="Proteomes" id="UP000239665">
    <property type="component" value="Plasmid PP4"/>
</dbReference>
<accession>A0ABY1UG31</accession>
<sequence>MHRHRRRCLDRDEGGLKCQVFLCMHPNPFMDEVCIEVVGQGDIGN</sequence>
<protein>
    <submittedName>
        <fullName evidence="1">Uncharacterized protein</fullName>
    </submittedName>
</protein>
<organism evidence="1 2">
    <name type="scientific">Pseudomonas syringae pv. avii</name>
    <dbReference type="NCBI Taxonomy" id="663959"/>
    <lineage>
        <taxon>Bacteria</taxon>
        <taxon>Pseudomonadati</taxon>
        <taxon>Pseudomonadota</taxon>
        <taxon>Gammaproteobacteria</taxon>
        <taxon>Pseudomonadales</taxon>
        <taxon>Pseudomonadaceae</taxon>
        <taxon>Pseudomonas</taxon>
        <taxon>Pseudomonas syringae</taxon>
    </lineage>
</organism>
<dbReference type="EMBL" id="LT963406">
    <property type="protein sequence ID" value="SOS30940.1"/>
    <property type="molecule type" value="Genomic_DNA"/>
</dbReference>
<proteinExistence type="predicted"/>
<gene>
    <name evidence="1" type="ORF">CFBP3846_P400097</name>
</gene>
<evidence type="ECO:0000313" key="2">
    <source>
        <dbReference type="Proteomes" id="UP000239665"/>
    </source>
</evidence>
<reference evidence="1 2" key="1">
    <citation type="submission" date="2017-11" db="EMBL/GenBank/DDBJ databases">
        <authorList>
            <person name="Blom J."/>
        </authorList>
    </citation>
    <scope>NUCLEOTIDE SEQUENCE [LARGE SCALE GENOMIC DNA]</scope>
    <source>
        <strain evidence="1 2">CFBP3846</strain>
        <plasmid evidence="2">pp4</plasmid>
    </source>
</reference>
<keyword evidence="1" id="KW-0614">Plasmid</keyword>
<evidence type="ECO:0000313" key="1">
    <source>
        <dbReference type="EMBL" id="SOS30940.1"/>
    </source>
</evidence>
<geneLocation type="plasmid" evidence="2">
    <name>pp4</name>
</geneLocation>
<keyword evidence="2" id="KW-1185">Reference proteome</keyword>